<proteinExistence type="predicted"/>
<evidence type="ECO:0000313" key="1">
    <source>
        <dbReference type="EMBL" id="SFL68220.1"/>
    </source>
</evidence>
<reference evidence="2" key="1">
    <citation type="submission" date="2016-10" db="EMBL/GenBank/DDBJ databases">
        <authorList>
            <person name="Varghese N."/>
            <person name="Submissions S."/>
        </authorList>
    </citation>
    <scope>NUCLEOTIDE SEQUENCE [LARGE SCALE GENOMIC DNA]</scope>
    <source>
        <strain evidence="2">DSM 16199</strain>
    </source>
</reference>
<sequence>MSEFMRYAIYYVPRMQPLAAAGAAWLGWDVSAGCTVAQPDVPGIAALAQAPRKYGLHATLKPPFALADGTRVDDLDAALAQFAKAQAPVSLEGLQLDRLGRFLALVPVGDQTHLTALAANCVQNFDMFRAPASETEVARRRAAGLTPAQDAYLMRWGYPYVIDQFRFHITLTGSLGDDQLRVAQDCLKQALPALPAPFLIDQIALVGQQADGFFRLIHSYPLAG</sequence>
<dbReference type="Pfam" id="PF06299">
    <property type="entry name" value="DUF1045"/>
    <property type="match status" value="1"/>
</dbReference>
<evidence type="ECO:0000313" key="2">
    <source>
        <dbReference type="Proteomes" id="UP000199550"/>
    </source>
</evidence>
<dbReference type="AlphaFoldDB" id="A0A1I4JNV4"/>
<dbReference type="STRING" id="195913.SAMN04488004_14115"/>
<organism evidence="1 2">
    <name type="scientific">Loktanella salsilacus</name>
    <dbReference type="NCBI Taxonomy" id="195913"/>
    <lineage>
        <taxon>Bacteria</taxon>
        <taxon>Pseudomonadati</taxon>
        <taxon>Pseudomonadota</taxon>
        <taxon>Alphaproteobacteria</taxon>
        <taxon>Rhodobacterales</taxon>
        <taxon>Roseobacteraceae</taxon>
        <taxon>Loktanella</taxon>
    </lineage>
</organism>
<dbReference type="PIRSF" id="PIRSF033328">
    <property type="entry name" value="Phest_Mll4975"/>
    <property type="match status" value="1"/>
</dbReference>
<dbReference type="Proteomes" id="UP000199550">
    <property type="component" value="Unassembled WGS sequence"/>
</dbReference>
<dbReference type="InterPro" id="IPR009389">
    <property type="entry name" value="DUF1045"/>
</dbReference>
<dbReference type="OrthoDB" id="4954742at2"/>
<dbReference type="NCBIfam" id="TIGR03223">
    <property type="entry name" value="Phn_opern_protn"/>
    <property type="match status" value="1"/>
</dbReference>
<name>A0A1I4JNV4_9RHOB</name>
<gene>
    <name evidence="1" type="ORF">SAMN04488004_14115</name>
</gene>
<accession>A0A1I4JNV4</accession>
<protein>
    <submittedName>
        <fullName evidence="1">Putative phosphonate metabolism protein</fullName>
    </submittedName>
</protein>
<dbReference type="RefSeq" id="WP_090191971.1">
    <property type="nucleotide sequence ID" value="NZ_CAXYBM010000011.1"/>
</dbReference>
<keyword evidence="2" id="KW-1185">Reference proteome</keyword>
<dbReference type="EMBL" id="FOTF01000041">
    <property type="protein sequence ID" value="SFL68220.1"/>
    <property type="molecule type" value="Genomic_DNA"/>
</dbReference>
<dbReference type="Gene3D" id="3.90.1140.10">
    <property type="entry name" value="Cyclic phosphodiesterase"/>
    <property type="match status" value="1"/>
</dbReference>